<accession>A0A7D5LBK2</accession>
<comment type="catalytic activity">
    <reaction evidence="11">
        <text>Endonucleolytic cleavage at a junction such as a reciprocal single-stranded crossover between two homologous DNA duplexes (Holliday junction).</text>
        <dbReference type="EC" id="3.1.21.10"/>
    </reaction>
</comment>
<dbReference type="KEGG" id="halu:HUG12_14185"/>
<dbReference type="SUPFAM" id="SSF52980">
    <property type="entry name" value="Restriction endonuclease-like"/>
    <property type="match status" value="1"/>
</dbReference>
<evidence type="ECO:0000256" key="11">
    <source>
        <dbReference type="ARBA" id="ARBA00029354"/>
    </source>
</evidence>
<evidence type="ECO:0000256" key="4">
    <source>
        <dbReference type="ARBA" id="ARBA00022759"/>
    </source>
</evidence>
<keyword evidence="10" id="KW-0234">DNA repair</keyword>
<sequence length="154" mass="17251">MGKGEHYERELMDRLKAEGFAYTRTPGSGGKTTEARPDIVAGHRHLDVTIATEAKFRSGGSCPYKSEEILGLESWALKFGATPLLAARFSRDTTWYFLPPSQANETPSGNRSIRKADRDDALTLEDIITGDLPPIEECLTRWDVESYAERWRTA</sequence>
<dbReference type="InterPro" id="IPR011856">
    <property type="entry name" value="tRNA_endonuc-like_dom_sf"/>
</dbReference>
<proteinExistence type="predicted"/>
<dbReference type="PANTHER" id="PTHR39651">
    <property type="entry name" value="HOLLIDAY JUNCTION RESOLVASE HJC"/>
    <property type="match status" value="1"/>
</dbReference>
<reference evidence="12 13" key="1">
    <citation type="submission" date="2020-06" db="EMBL/GenBank/DDBJ databases">
        <title>NJ-3-1, isolated from saline soil.</title>
        <authorList>
            <person name="Cui H.L."/>
            <person name="Shi X."/>
        </authorList>
    </citation>
    <scope>NUCLEOTIDE SEQUENCE [LARGE SCALE GENOMIC DNA]</scope>
    <source>
        <strain evidence="12 13">NJ-3-1</strain>
    </source>
</reference>
<dbReference type="GeneID" id="56038630"/>
<keyword evidence="9" id="KW-0233">DNA recombination</keyword>
<keyword evidence="13" id="KW-1185">Reference proteome</keyword>
<keyword evidence="7" id="KW-0460">Magnesium</keyword>
<dbReference type="Gene3D" id="3.40.1350.10">
    <property type="match status" value="1"/>
</dbReference>
<evidence type="ECO:0000256" key="3">
    <source>
        <dbReference type="ARBA" id="ARBA00022723"/>
    </source>
</evidence>
<dbReference type="InterPro" id="IPR002732">
    <property type="entry name" value="Hjc"/>
</dbReference>
<dbReference type="AlphaFoldDB" id="A0A7D5LBK2"/>
<evidence type="ECO:0000313" key="12">
    <source>
        <dbReference type="EMBL" id="QLG62812.1"/>
    </source>
</evidence>
<name>A0A7D5LBK2_9EURY</name>
<dbReference type="Proteomes" id="UP000509626">
    <property type="component" value="Chromosome"/>
</dbReference>
<dbReference type="PANTHER" id="PTHR39651:SF1">
    <property type="entry name" value="HOLLIDAY JUNCTION RESOLVASE HJC"/>
    <property type="match status" value="1"/>
</dbReference>
<evidence type="ECO:0000313" key="13">
    <source>
        <dbReference type="Proteomes" id="UP000509626"/>
    </source>
</evidence>
<evidence type="ECO:0000256" key="2">
    <source>
        <dbReference type="ARBA" id="ARBA00022722"/>
    </source>
</evidence>
<dbReference type="RefSeq" id="WP_179269397.1">
    <property type="nucleotide sequence ID" value="NZ_CP058579.1"/>
</dbReference>
<dbReference type="InterPro" id="IPR014428">
    <property type="entry name" value="Hjc_arc"/>
</dbReference>
<evidence type="ECO:0000256" key="7">
    <source>
        <dbReference type="ARBA" id="ARBA00022842"/>
    </source>
</evidence>
<dbReference type="GO" id="GO:0006281">
    <property type="term" value="P:DNA repair"/>
    <property type="evidence" value="ECO:0007669"/>
    <property type="project" value="UniProtKB-KW"/>
</dbReference>
<evidence type="ECO:0000256" key="8">
    <source>
        <dbReference type="ARBA" id="ARBA00023125"/>
    </source>
</evidence>
<dbReference type="InterPro" id="IPR011335">
    <property type="entry name" value="Restrct_endonuc-II-like"/>
</dbReference>
<comment type="cofactor">
    <cofactor evidence="1">
        <name>Mg(2+)</name>
        <dbReference type="ChEBI" id="CHEBI:18420"/>
    </cofactor>
</comment>
<gene>
    <name evidence="12" type="ORF">HUG12_14185</name>
</gene>
<evidence type="ECO:0000256" key="1">
    <source>
        <dbReference type="ARBA" id="ARBA00001946"/>
    </source>
</evidence>
<dbReference type="Pfam" id="PF01870">
    <property type="entry name" value="Hjc"/>
    <property type="match status" value="1"/>
</dbReference>
<dbReference type="EMBL" id="CP058579">
    <property type="protein sequence ID" value="QLG62812.1"/>
    <property type="molecule type" value="Genomic_DNA"/>
</dbReference>
<protein>
    <submittedName>
        <fullName evidence="12">Nucleoid-structuring protein H-NS</fullName>
    </submittedName>
</protein>
<dbReference type="GO" id="GO:0046872">
    <property type="term" value="F:metal ion binding"/>
    <property type="evidence" value="ECO:0007669"/>
    <property type="project" value="UniProtKB-KW"/>
</dbReference>
<dbReference type="GO" id="GO:0008821">
    <property type="term" value="F:crossover junction DNA endonuclease activity"/>
    <property type="evidence" value="ECO:0007669"/>
    <property type="project" value="UniProtKB-EC"/>
</dbReference>
<dbReference type="GO" id="GO:0006310">
    <property type="term" value="P:DNA recombination"/>
    <property type="evidence" value="ECO:0007669"/>
    <property type="project" value="UniProtKB-KW"/>
</dbReference>
<evidence type="ECO:0000256" key="10">
    <source>
        <dbReference type="ARBA" id="ARBA00023204"/>
    </source>
</evidence>
<keyword evidence="5" id="KW-0227">DNA damage</keyword>
<keyword evidence="4" id="KW-0255">Endonuclease</keyword>
<evidence type="ECO:0000256" key="6">
    <source>
        <dbReference type="ARBA" id="ARBA00022801"/>
    </source>
</evidence>
<organism evidence="12 13">
    <name type="scientific">Halorarum salinum</name>
    <dbReference type="NCBI Taxonomy" id="2743089"/>
    <lineage>
        <taxon>Archaea</taxon>
        <taxon>Methanobacteriati</taxon>
        <taxon>Methanobacteriota</taxon>
        <taxon>Stenosarchaea group</taxon>
        <taxon>Halobacteria</taxon>
        <taxon>Halobacteriales</taxon>
        <taxon>Haloferacaceae</taxon>
        <taxon>Halorarum</taxon>
    </lineage>
</organism>
<keyword evidence="8" id="KW-0238">DNA-binding</keyword>
<evidence type="ECO:0000256" key="5">
    <source>
        <dbReference type="ARBA" id="ARBA00022763"/>
    </source>
</evidence>
<dbReference type="GO" id="GO:0003677">
    <property type="term" value="F:DNA binding"/>
    <property type="evidence" value="ECO:0007669"/>
    <property type="project" value="UniProtKB-KW"/>
</dbReference>
<dbReference type="NCBIfam" id="NF040854">
    <property type="entry name" value="Hol_resolv_Hjc"/>
    <property type="match status" value="1"/>
</dbReference>
<evidence type="ECO:0000256" key="9">
    <source>
        <dbReference type="ARBA" id="ARBA00023172"/>
    </source>
</evidence>
<keyword evidence="2" id="KW-0540">Nuclease</keyword>
<keyword evidence="6" id="KW-0378">Hydrolase</keyword>
<keyword evidence="3" id="KW-0479">Metal-binding</keyword>